<dbReference type="Gene3D" id="3.60.21.10">
    <property type="match status" value="1"/>
</dbReference>
<sequence length="181" mass="20266">MHRKRYLTFVLITLLILALFLVPTAWADGPITVTILHTNDTHAHLESFEPFEQPLQGGVARRYTAIQQVKAEGGNVILVDAGDAFQGTLFFNRWQGEEEAYFMNALGYQTMAVGNHEFDSGPAALGSFIQKADFPVLSANIDVSAEPALAGLIPAYTVWQPHFHLWPKRFRRVGRSGKRRQ</sequence>
<dbReference type="PROSITE" id="PS00785">
    <property type="entry name" value="5_NUCLEOTIDASE_1"/>
    <property type="match status" value="1"/>
</dbReference>
<dbReference type="PROSITE" id="PS00786">
    <property type="entry name" value="5_NUCLEOTIDASE_2"/>
    <property type="match status" value="1"/>
</dbReference>
<comment type="caution">
    <text evidence="2">The sequence shown here is derived from an EMBL/GenBank/DDBJ whole genome shotgun (WGS) entry which is preliminary data.</text>
</comment>
<proteinExistence type="predicted"/>
<protein>
    <recommendedName>
        <fullName evidence="1">Calcineurin-like phosphoesterase domain-containing protein</fullName>
    </recommendedName>
</protein>
<dbReference type="InterPro" id="IPR006146">
    <property type="entry name" value="5'-Nucleotdase_CS"/>
</dbReference>
<feature type="non-terminal residue" evidence="2">
    <location>
        <position position="181"/>
    </location>
</feature>
<feature type="domain" description="Calcineurin-like phosphoesterase" evidence="1">
    <location>
        <begin position="34"/>
        <end position="151"/>
    </location>
</feature>
<dbReference type="AlphaFoldDB" id="X1VBU9"/>
<dbReference type="EMBL" id="BARW01032234">
    <property type="protein sequence ID" value="GAJ11031.1"/>
    <property type="molecule type" value="Genomic_DNA"/>
</dbReference>
<dbReference type="PANTHER" id="PTHR11575">
    <property type="entry name" value="5'-NUCLEOTIDASE-RELATED"/>
    <property type="match status" value="1"/>
</dbReference>
<dbReference type="InterPro" id="IPR006179">
    <property type="entry name" value="5_nucleotidase/apyrase"/>
</dbReference>
<evidence type="ECO:0000313" key="2">
    <source>
        <dbReference type="EMBL" id="GAJ11031.1"/>
    </source>
</evidence>
<dbReference type="InterPro" id="IPR029052">
    <property type="entry name" value="Metallo-depent_PP-like"/>
</dbReference>
<name>X1VBU9_9ZZZZ</name>
<dbReference type="InterPro" id="IPR004843">
    <property type="entry name" value="Calcineurin-like_PHP"/>
</dbReference>
<reference evidence="2" key="1">
    <citation type="journal article" date="2014" name="Front. Microbiol.">
        <title>High frequency of phylogenetically diverse reductive dehalogenase-homologous genes in deep subseafloor sedimentary metagenomes.</title>
        <authorList>
            <person name="Kawai M."/>
            <person name="Futagami T."/>
            <person name="Toyoda A."/>
            <person name="Takaki Y."/>
            <person name="Nishi S."/>
            <person name="Hori S."/>
            <person name="Arai W."/>
            <person name="Tsubouchi T."/>
            <person name="Morono Y."/>
            <person name="Uchiyama I."/>
            <person name="Ito T."/>
            <person name="Fujiyama A."/>
            <person name="Inagaki F."/>
            <person name="Takami H."/>
        </authorList>
    </citation>
    <scope>NUCLEOTIDE SEQUENCE</scope>
    <source>
        <strain evidence="2">Expedition CK06-06</strain>
    </source>
</reference>
<dbReference type="GO" id="GO:0009166">
    <property type="term" value="P:nucleotide catabolic process"/>
    <property type="evidence" value="ECO:0007669"/>
    <property type="project" value="InterPro"/>
</dbReference>
<dbReference type="GO" id="GO:0046872">
    <property type="term" value="F:metal ion binding"/>
    <property type="evidence" value="ECO:0007669"/>
    <property type="project" value="InterPro"/>
</dbReference>
<dbReference type="GO" id="GO:0016788">
    <property type="term" value="F:hydrolase activity, acting on ester bonds"/>
    <property type="evidence" value="ECO:0007669"/>
    <property type="project" value="InterPro"/>
</dbReference>
<dbReference type="PANTHER" id="PTHR11575:SF24">
    <property type="entry name" value="5'-NUCLEOTIDASE"/>
    <property type="match status" value="1"/>
</dbReference>
<accession>X1VBU9</accession>
<dbReference type="Pfam" id="PF00149">
    <property type="entry name" value="Metallophos"/>
    <property type="match status" value="1"/>
</dbReference>
<organism evidence="2">
    <name type="scientific">marine sediment metagenome</name>
    <dbReference type="NCBI Taxonomy" id="412755"/>
    <lineage>
        <taxon>unclassified sequences</taxon>
        <taxon>metagenomes</taxon>
        <taxon>ecological metagenomes</taxon>
    </lineage>
</organism>
<gene>
    <name evidence="2" type="ORF">S12H4_51068</name>
</gene>
<dbReference type="GO" id="GO:0000166">
    <property type="term" value="F:nucleotide binding"/>
    <property type="evidence" value="ECO:0007669"/>
    <property type="project" value="InterPro"/>
</dbReference>
<dbReference type="SUPFAM" id="SSF56300">
    <property type="entry name" value="Metallo-dependent phosphatases"/>
    <property type="match status" value="1"/>
</dbReference>
<evidence type="ECO:0000259" key="1">
    <source>
        <dbReference type="Pfam" id="PF00149"/>
    </source>
</evidence>